<comment type="caution">
    <text evidence="3">The sequence shown here is derived from an EMBL/GenBank/DDBJ whole genome shotgun (WGS) entry which is preliminary data.</text>
</comment>
<protein>
    <submittedName>
        <fullName evidence="3">Autotransporter outer membrane beta-barrel domain-containing protein</fullName>
    </submittedName>
</protein>
<name>A0ABT0EFW5_9PSED</name>
<evidence type="ECO:0000259" key="2">
    <source>
        <dbReference type="PROSITE" id="PS51208"/>
    </source>
</evidence>
<reference evidence="3 4" key="1">
    <citation type="submission" date="2022-02" db="EMBL/GenBank/DDBJ databases">
        <title>Comparative genomics of the first Antarctic Pseudomonas spp. capable of biotransforming 2,4,6-Trinitrotoluene.</title>
        <authorList>
            <person name="Cabrera M.A."/>
            <person name="Marquez S.L."/>
            <person name="Perez-Donoso J.M."/>
        </authorList>
    </citation>
    <scope>NUCLEOTIDE SEQUENCE [LARGE SCALE GENOMIC DNA]</scope>
    <source>
        <strain evidence="3 4">TNT11</strain>
    </source>
</reference>
<dbReference type="RefSeq" id="WP_247399419.1">
    <property type="nucleotide sequence ID" value="NZ_JAKNRV010000064.1"/>
</dbReference>
<dbReference type="InterPro" id="IPR036709">
    <property type="entry name" value="Autotransporte_beta_dom_sf"/>
</dbReference>
<feature type="signal peptide" evidence="1">
    <location>
        <begin position="1"/>
        <end position="27"/>
    </location>
</feature>
<proteinExistence type="predicted"/>
<dbReference type="SUPFAM" id="SSF103515">
    <property type="entry name" value="Autotransporter"/>
    <property type="match status" value="1"/>
</dbReference>
<feature type="domain" description="Autotransporter" evidence="2">
    <location>
        <begin position="175"/>
        <end position="445"/>
    </location>
</feature>
<dbReference type="PROSITE" id="PS51208">
    <property type="entry name" value="AUTOTRANSPORTER"/>
    <property type="match status" value="1"/>
</dbReference>
<accession>A0ABT0EFW5</accession>
<dbReference type="Gene3D" id="2.40.128.130">
    <property type="entry name" value="Autotransporter beta-domain"/>
    <property type="match status" value="1"/>
</dbReference>
<dbReference type="Proteomes" id="UP001317085">
    <property type="component" value="Unassembled WGS sequence"/>
</dbReference>
<dbReference type="InterPro" id="IPR005546">
    <property type="entry name" value="Autotransporte_beta"/>
</dbReference>
<organism evidence="3 4">
    <name type="scientific">Pseudomonas emilianonis</name>
    <dbReference type="NCBI Taxonomy" id="2915812"/>
    <lineage>
        <taxon>Bacteria</taxon>
        <taxon>Pseudomonadati</taxon>
        <taxon>Pseudomonadota</taxon>
        <taxon>Gammaproteobacteria</taxon>
        <taxon>Pseudomonadales</taxon>
        <taxon>Pseudomonadaceae</taxon>
        <taxon>Pseudomonas</taxon>
    </lineage>
</organism>
<gene>
    <name evidence="3" type="ORF">L9Z73_09720</name>
</gene>
<evidence type="ECO:0000313" key="3">
    <source>
        <dbReference type="EMBL" id="MCK1784621.1"/>
    </source>
</evidence>
<keyword evidence="1" id="KW-0732">Signal</keyword>
<dbReference type="Pfam" id="PF03797">
    <property type="entry name" value="Autotransporter"/>
    <property type="match status" value="1"/>
</dbReference>
<evidence type="ECO:0000256" key="1">
    <source>
        <dbReference type="SAM" id="SignalP"/>
    </source>
</evidence>
<dbReference type="SMART" id="SM00869">
    <property type="entry name" value="Autotransporter"/>
    <property type="match status" value="1"/>
</dbReference>
<feature type="chain" id="PRO_5045995141" evidence="1">
    <location>
        <begin position="28"/>
        <end position="445"/>
    </location>
</feature>
<keyword evidence="4" id="KW-1185">Reference proteome</keyword>
<evidence type="ECO:0000313" key="4">
    <source>
        <dbReference type="Proteomes" id="UP001317085"/>
    </source>
</evidence>
<sequence>MRHANKKILSASIFISTLISGISNVQALPAPVVTGSLNGSIYTITSVNTSYNASSALLESQPWWGNQSLAFSLNEIYYRAQNSGLVLFAYGLSGNYVSITYGSGGRVIDCPQGCPQKTGSYSYATGSSEVIQQVQLTLGSVASSLASTAAGVNSITSNINMLMNGAHSRPLSRLVEPGKNTVWFGGDWGRDDHGRREGSSGLAEIGIGHNFGFAQLNATLGQTWARQHLTDNGRVDADGQYLMLEAIVPVYEPERIYATLGGFGHWGESDIRRGYMNMGRNEISKGSPNTNTWGVRARLDWVDALTLHETGISPYVDLSYTQSRIDGYTEKSGTFPARFDGQSDDYSEARLGFNTQTPLPLAGFNFVSNLEAVHRFEDRTSGVSGEVTGVFDFSLPGEQVRNDWVKAGAGIEGLIGPGKATLMLNGTSKSEMPNLWLAASYQLTF</sequence>
<dbReference type="EMBL" id="JAKNRV010000064">
    <property type="protein sequence ID" value="MCK1784621.1"/>
    <property type="molecule type" value="Genomic_DNA"/>
</dbReference>